<evidence type="ECO:0000313" key="1">
    <source>
        <dbReference type="EMBL" id="CBN77445.1"/>
    </source>
</evidence>
<dbReference type="InParanoid" id="D8LQ65"/>
<dbReference type="AlphaFoldDB" id="D8LQ65"/>
<dbReference type="EMBL" id="FN648807">
    <property type="protein sequence ID" value="CBN77445.1"/>
    <property type="molecule type" value="Genomic_DNA"/>
</dbReference>
<dbReference type="Proteomes" id="UP000002630">
    <property type="component" value="Linkage Group LG27"/>
</dbReference>
<reference evidence="1 2" key="1">
    <citation type="journal article" date="2010" name="Nature">
        <title>The Ectocarpus genome and the independent evolution of multicellularity in brown algae.</title>
        <authorList>
            <person name="Cock J.M."/>
            <person name="Sterck L."/>
            <person name="Rouze P."/>
            <person name="Scornet D."/>
            <person name="Allen A.E."/>
            <person name="Amoutzias G."/>
            <person name="Anthouard V."/>
            <person name="Artiguenave F."/>
            <person name="Aury J.M."/>
            <person name="Badger J.H."/>
            <person name="Beszteri B."/>
            <person name="Billiau K."/>
            <person name="Bonnet E."/>
            <person name="Bothwell J.H."/>
            <person name="Bowler C."/>
            <person name="Boyen C."/>
            <person name="Brownlee C."/>
            <person name="Carrano C.J."/>
            <person name="Charrier B."/>
            <person name="Cho G.Y."/>
            <person name="Coelho S.M."/>
            <person name="Collen J."/>
            <person name="Corre E."/>
            <person name="Da Silva C."/>
            <person name="Delage L."/>
            <person name="Delaroque N."/>
            <person name="Dittami S.M."/>
            <person name="Doulbeau S."/>
            <person name="Elias M."/>
            <person name="Farnham G."/>
            <person name="Gachon C.M."/>
            <person name="Gschloessl B."/>
            <person name="Heesch S."/>
            <person name="Jabbari K."/>
            <person name="Jubin C."/>
            <person name="Kawai H."/>
            <person name="Kimura K."/>
            <person name="Kloareg B."/>
            <person name="Kupper F.C."/>
            <person name="Lang D."/>
            <person name="Le Bail A."/>
            <person name="Leblanc C."/>
            <person name="Lerouge P."/>
            <person name="Lohr M."/>
            <person name="Lopez P.J."/>
            <person name="Martens C."/>
            <person name="Maumus F."/>
            <person name="Michel G."/>
            <person name="Miranda-Saavedra D."/>
            <person name="Morales J."/>
            <person name="Moreau H."/>
            <person name="Motomura T."/>
            <person name="Nagasato C."/>
            <person name="Napoli C.A."/>
            <person name="Nelson D.R."/>
            <person name="Nyvall-Collen P."/>
            <person name="Peters A.F."/>
            <person name="Pommier C."/>
            <person name="Potin P."/>
            <person name="Poulain J."/>
            <person name="Quesneville H."/>
            <person name="Read B."/>
            <person name="Rensing S.A."/>
            <person name="Ritter A."/>
            <person name="Rousvoal S."/>
            <person name="Samanta M."/>
            <person name="Samson G."/>
            <person name="Schroeder D.C."/>
            <person name="Segurens B."/>
            <person name="Strittmatter M."/>
            <person name="Tonon T."/>
            <person name="Tregear J.W."/>
            <person name="Valentin K."/>
            <person name="von Dassow P."/>
            <person name="Yamagishi T."/>
            <person name="Van de Peer Y."/>
            <person name="Wincker P."/>
        </authorList>
    </citation>
    <scope>NUCLEOTIDE SEQUENCE [LARGE SCALE GENOMIC DNA]</scope>
    <source>
        <strain evidence="2">Ec32 / CCAP1310/4</strain>
    </source>
</reference>
<keyword evidence="2" id="KW-1185">Reference proteome</keyword>
<sequence>MADVERPTRRRGKMGGAARALALGLTIGGWASSQGLAAAASHLPAAAAAAAGSQECGFIVTMWGESAACEQQLDGAAVGCDKKSFSRRADRVQALVGSVPKEAGLGPVREAGSSEWRQVLNFGCVDGRDKLVVSLYDNLMRPLATCEVGTVNPVYCGE</sequence>
<name>D8LQ65_ECTSI</name>
<evidence type="ECO:0000313" key="2">
    <source>
        <dbReference type="Proteomes" id="UP000002630"/>
    </source>
</evidence>
<organism evidence="1 2">
    <name type="scientific">Ectocarpus siliculosus</name>
    <name type="common">Brown alga</name>
    <name type="synonym">Conferva siliculosa</name>
    <dbReference type="NCBI Taxonomy" id="2880"/>
    <lineage>
        <taxon>Eukaryota</taxon>
        <taxon>Sar</taxon>
        <taxon>Stramenopiles</taxon>
        <taxon>Ochrophyta</taxon>
        <taxon>PX clade</taxon>
        <taxon>Phaeophyceae</taxon>
        <taxon>Ectocarpales</taxon>
        <taxon>Ectocarpaceae</taxon>
        <taxon>Ectocarpus</taxon>
    </lineage>
</organism>
<dbReference type="EMBL" id="FN649752">
    <property type="protein sequence ID" value="CBN77445.1"/>
    <property type="molecule type" value="Genomic_DNA"/>
</dbReference>
<proteinExistence type="predicted"/>
<accession>D8LQ65</accession>
<protein>
    <submittedName>
        <fullName evidence="1">Uncharacterized protein</fullName>
    </submittedName>
</protein>
<gene>
    <name evidence="1" type="ORF">Esi_0059_0062</name>
</gene>